<dbReference type="STRING" id="946483.Cenrod_0832"/>
<dbReference type="KEGG" id="cbx:Cenrod_0832"/>
<name>U5N6E4_9BURK</name>
<gene>
    <name evidence="1" type="ORF">Cenrod_0832</name>
</gene>
<reference evidence="1 2" key="1">
    <citation type="journal article" date="2013" name="Genome Biol.">
        <title>Genomic analysis reveals key aspects of prokaryotic symbiosis in the phototrophic consortium "Chlorochromatium aggregatum".</title>
        <authorList>
            <person name="Liu Z."/>
            <person name="Muller J."/>
            <person name="Li T."/>
            <person name="Alvey R.M."/>
            <person name="Vogl K."/>
            <person name="Frigaard N.U."/>
            <person name="Rockwell N.C."/>
            <person name="Boyd E.S."/>
            <person name="Tomsho L.P."/>
            <person name="Schuster S.C."/>
            <person name="Henke P."/>
            <person name="Rohde M."/>
            <person name="Overmann J."/>
            <person name="Bryant D.A."/>
        </authorList>
    </citation>
    <scope>NUCLEOTIDE SEQUENCE [LARGE SCALE GENOMIC DNA]</scope>
    <source>
        <strain evidence="1">CR</strain>
    </source>
</reference>
<proteinExistence type="predicted"/>
<dbReference type="EMBL" id="CP004885">
    <property type="protein sequence ID" value="AGX86937.1"/>
    <property type="molecule type" value="Genomic_DNA"/>
</dbReference>
<keyword evidence="2" id="KW-1185">Reference proteome</keyword>
<evidence type="ECO:0000313" key="1">
    <source>
        <dbReference type="EMBL" id="AGX86937.1"/>
    </source>
</evidence>
<dbReference type="HOGENOM" id="CLU_796342_0_0_4"/>
<accession>U5N6E4</accession>
<sequence>MNTVMKNSINAHRSFSGKEEAPLHLLVEREKKLHQLHVELPVRIKLLNNGSLIQITYNNIVLLGAVCRQLIHQIGSRAWGYSLDYQKISKNWSEKFSSNCIALEQELESVFDRFDLTIRYEKDRIGNNKIYGIVSPNFVNVNQIDFREQFLSKIKKSTYLTPISNGMKFDRYNRVIETFDFNNPDYQTSYSYGLVYAKNNGYESYKVNWERTILICTNGLTAIESNESIWKHTKDIDLHDFITQTVQVGIINQKHIEERIELSQNSLLHRSTFDELMRRLSLSNASKNRIQSRLAIESNAVGNNQWALSQSLTWLGTHEKAIPIRNQEQLTRLGTDILESSLEHVLEQPPQIMRDQSYGLVMPK</sequence>
<evidence type="ECO:0000313" key="2">
    <source>
        <dbReference type="Proteomes" id="UP000017184"/>
    </source>
</evidence>
<dbReference type="Proteomes" id="UP000017184">
    <property type="component" value="Chromosome"/>
</dbReference>
<dbReference type="eggNOG" id="ENOG5032QWR">
    <property type="taxonomic scope" value="Bacteria"/>
</dbReference>
<dbReference type="AlphaFoldDB" id="U5N6E4"/>
<protein>
    <recommendedName>
        <fullName evidence="3">DUF932 domain-containing protein</fullName>
    </recommendedName>
</protein>
<organism evidence="1 2">
    <name type="scientific">Candidatus Symbiobacter mobilis CR</name>
    <dbReference type="NCBI Taxonomy" id="946483"/>
    <lineage>
        <taxon>Bacteria</taxon>
        <taxon>Pseudomonadati</taxon>
        <taxon>Pseudomonadota</taxon>
        <taxon>Betaproteobacteria</taxon>
        <taxon>Burkholderiales</taxon>
        <taxon>Comamonadaceae</taxon>
    </lineage>
</organism>
<evidence type="ECO:0008006" key="3">
    <source>
        <dbReference type="Google" id="ProtNLM"/>
    </source>
</evidence>